<proteinExistence type="inferred from homology"/>
<accession>A0A2S3HB93</accession>
<sequence length="187" mass="19474">MALSQSPQLGLATGLFGVLSFVLAVLAELKKPPHGTPIQQGGDVVVCRFPRDPTVALGALSALAAACSAALGALAVFFPYGGRHVPRNVLLGHTPLYVFLHVAVGVTVAGVGTTVWATATEAMHHVRNVHRDLAYACPTVETGVLGGAAFLNLDAMLFWIVCLMLVGNVRTDYFDEHGGDGAGAEEK</sequence>
<reference evidence="8" key="1">
    <citation type="submission" date="2018-04" db="EMBL/GenBank/DDBJ databases">
        <title>WGS assembly of Panicum hallii.</title>
        <authorList>
            <person name="Lovell J."/>
            <person name="Jenkins J."/>
            <person name="Lowry D."/>
            <person name="Mamidi S."/>
            <person name="Sreedasyam A."/>
            <person name="Weng X."/>
            <person name="Barry K."/>
            <person name="Bonette J."/>
            <person name="Campitelli B."/>
            <person name="Daum C."/>
            <person name="Gordon S."/>
            <person name="Gould B."/>
            <person name="Lipzen A."/>
            <person name="Macqueen A."/>
            <person name="Palacio-Mejia J."/>
            <person name="Plott C."/>
            <person name="Shakirov E."/>
            <person name="Shu S."/>
            <person name="Yoshinaga Y."/>
            <person name="Zane M."/>
            <person name="Rokhsar D."/>
            <person name="Grimwood J."/>
            <person name="Schmutz J."/>
            <person name="Juenger T."/>
        </authorList>
    </citation>
    <scope>NUCLEOTIDE SEQUENCE [LARGE SCALE GENOMIC DNA]</scope>
    <source>
        <strain evidence="8">FIL2</strain>
    </source>
</reference>
<organism evidence="8">
    <name type="scientific">Panicum hallii</name>
    <dbReference type="NCBI Taxonomy" id="206008"/>
    <lineage>
        <taxon>Eukaryota</taxon>
        <taxon>Viridiplantae</taxon>
        <taxon>Streptophyta</taxon>
        <taxon>Embryophyta</taxon>
        <taxon>Tracheophyta</taxon>
        <taxon>Spermatophyta</taxon>
        <taxon>Magnoliopsida</taxon>
        <taxon>Liliopsida</taxon>
        <taxon>Poales</taxon>
        <taxon>Poaceae</taxon>
        <taxon>PACMAD clade</taxon>
        <taxon>Panicoideae</taxon>
        <taxon>Panicodae</taxon>
        <taxon>Paniceae</taxon>
        <taxon>Panicinae</taxon>
        <taxon>Panicum</taxon>
        <taxon>Panicum sect. Panicum</taxon>
    </lineage>
</organism>
<evidence type="ECO:0000256" key="1">
    <source>
        <dbReference type="ARBA" id="ARBA00004127"/>
    </source>
</evidence>
<keyword evidence="3" id="KW-0732">Signal</keyword>
<evidence type="ECO:0000256" key="4">
    <source>
        <dbReference type="ARBA" id="ARBA00022989"/>
    </source>
</evidence>
<evidence type="ECO:0000256" key="3">
    <source>
        <dbReference type="ARBA" id="ARBA00022729"/>
    </source>
</evidence>
<dbReference type="AlphaFoldDB" id="A0A2S3HB93"/>
<keyword evidence="2 7" id="KW-0812">Transmembrane</keyword>
<evidence type="ECO:0000256" key="2">
    <source>
        <dbReference type="ARBA" id="ARBA00022692"/>
    </source>
</evidence>
<evidence type="ECO:0000256" key="6">
    <source>
        <dbReference type="ARBA" id="ARBA00029467"/>
    </source>
</evidence>
<evidence type="ECO:0000256" key="5">
    <source>
        <dbReference type="ARBA" id="ARBA00023136"/>
    </source>
</evidence>
<gene>
    <name evidence="8" type="ORF">PAHAL_3G246600</name>
</gene>
<comment type="similarity">
    <text evidence="6">Belongs to the DESIGUAL family.</text>
</comment>
<dbReference type="Proteomes" id="UP000243499">
    <property type="component" value="Chromosome 3"/>
</dbReference>
<dbReference type="Pfam" id="PF06749">
    <property type="entry name" value="DUF1218"/>
    <property type="match status" value="1"/>
</dbReference>
<dbReference type="InterPro" id="IPR052222">
    <property type="entry name" value="DESIGUAL"/>
</dbReference>
<feature type="transmembrane region" description="Helical" evidence="7">
    <location>
        <begin position="55"/>
        <end position="78"/>
    </location>
</feature>
<dbReference type="Gramene" id="PAN19057">
    <property type="protein sequence ID" value="PAN19057"/>
    <property type="gene ID" value="PAHAL_3G246600"/>
</dbReference>
<comment type="subcellular location">
    <subcellularLocation>
        <location evidence="1">Endomembrane system</location>
        <topology evidence="1">Multi-pass membrane protein</topology>
    </subcellularLocation>
</comment>
<feature type="transmembrane region" description="Helical" evidence="7">
    <location>
        <begin position="98"/>
        <end position="119"/>
    </location>
</feature>
<feature type="transmembrane region" description="Helical" evidence="7">
    <location>
        <begin position="6"/>
        <end position="27"/>
    </location>
</feature>
<dbReference type="InterPro" id="IPR009606">
    <property type="entry name" value="DEAL/Modifying_wall_lignin1/2"/>
</dbReference>
<dbReference type="EMBL" id="CM008048">
    <property type="protein sequence ID" value="PAN19057.1"/>
    <property type="molecule type" value="Genomic_DNA"/>
</dbReference>
<evidence type="ECO:0000313" key="8">
    <source>
        <dbReference type="EMBL" id="PAN19057.1"/>
    </source>
</evidence>
<keyword evidence="4 7" id="KW-1133">Transmembrane helix</keyword>
<name>A0A2S3HB93_9POAL</name>
<evidence type="ECO:0000256" key="7">
    <source>
        <dbReference type="SAM" id="Phobius"/>
    </source>
</evidence>
<keyword evidence="5 7" id="KW-0472">Membrane</keyword>
<dbReference type="PANTHER" id="PTHR31769">
    <property type="entry name" value="OS07G0462200 PROTEIN-RELATED"/>
    <property type="match status" value="1"/>
</dbReference>
<feature type="transmembrane region" description="Helical" evidence="7">
    <location>
        <begin position="140"/>
        <end position="166"/>
    </location>
</feature>
<dbReference type="GO" id="GO:0012505">
    <property type="term" value="C:endomembrane system"/>
    <property type="evidence" value="ECO:0007669"/>
    <property type="project" value="UniProtKB-SubCell"/>
</dbReference>
<protein>
    <submittedName>
        <fullName evidence="8">Uncharacterized protein</fullName>
    </submittedName>
</protein>